<evidence type="ECO:0000256" key="1">
    <source>
        <dbReference type="ARBA" id="ARBA00023015"/>
    </source>
</evidence>
<dbReference type="GO" id="GO:0003700">
    <property type="term" value="F:DNA-binding transcription factor activity"/>
    <property type="evidence" value="ECO:0007669"/>
    <property type="project" value="InterPro"/>
</dbReference>
<dbReference type="InterPro" id="IPR001845">
    <property type="entry name" value="HTH_ArsR_DNA-bd_dom"/>
</dbReference>
<dbReference type="CDD" id="cd00090">
    <property type="entry name" value="HTH_ARSR"/>
    <property type="match status" value="1"/>
</dbReference>
<keyword evidence="3" id="KW-0804">Transcription</keyword>
<sequence length="135" mass="14389">MTMILERGDADVGMTTAFAHLFQALAEPSRLRVLQHLSTGEHRVRDLVGHLGLAQSTVSKHMAFLTDCGLVNARADGRATWYALAHPEDLERLAAAAERLLEAAGAQQRPCSHISSHAAVVAGATGEEGPDGRRA</sequence>
<dbReference type="PANTHER" id="PTHR33154">
    <property type="entry name" value="TRANSCRIPTIONAL REGULATOR, ARSR FAMILY"/>
    <property type="match status" value="1"/>
</dbReference>
<dbReference type="InterPro" id="IPR011991">
    <property type="entry name" value="ArsR-like_HTH"/>
</dbReference>
<dbReference type="PROSITE" id="PS50987">
    <property type="entry name" value="HTH_ARSR_2"/>
    <property type="match status" value="1"/>
</dbReference>
<dbReference type="PANTHER" id="PTHR33154:SF33">
    <property type="entry name" value="TRANSCRIPTIONAL REPRESSOR SDPR"/>
    <property type="match status" value="1"/>
</dbReference>
<dbReference type="GO" id="GO:0003677">
    <property type="term" value="F:DNA binding"/>
    <property type="evidence" value="ECO:0007669"/>
    <property type="project" value="UniProtKB-KW"/>
</dbReference>
<dbReference type="SUPFAM" id="SSF46785">
    <property type="entry name" value="Winged helix' DNA-binding domain"/>
    <property type="match status" value="1"/>
</dbReference>
<dbReference type="Gene3D" id="1.10.10.10">
    <property type="entry name" value="Winged helix-like DNA-binding domain superfamily/Winged helix DNA-binding domain"/>
    <property type="match status" value="1"/>
</dbReference>
<evidence type="ECO:0000256" key="2">
    <source>
        <dbReference type="ARBA" id="ARBA00023125"/>
    </source>
</evidence>
<comment type="caution">
    <text evidence="5">The sequence shown here is derived from an EMBL/GenBank/DDBJ whole genome shotgun (WGS) entry which is preliminary data.</text>
</comment>
<keyword evidence="6" id="KW-1185">Reference proteome</keyword>
<accession>A0A5M8QGK2</accession>
<proteinExistence type="predicted"/>
<dbReference type="SMART" id="SM00418">
    <property type="entry name" value="HTH_ARSR"/>
    <property type="match status" value="1"/>
</dbReference>
<dbReference type="InterPro" id="IPR036390">
    <property type="entry name" value="WH_DNA-bd_sf"/>
</dbReference>
<evidence type="ECO:0000313" key="5">
    <source>
        <dbReference type="EMBL" id="KAA6435149.1"/>
    </source>
</evidence>
<dbReference type="Proteomes" id="UP000323221">
    <property type="component" value="Unassembled WGS sequence"/>
</dbReference>
<dbReference type="RefSeq" id="WP_146355750.1">
    <property type="nucleotide sequence ID" value="NZ_VOIR01000012.1"/>
</dbReference>
<feature type="domain" description="HTH arsR-type" evidence="4">
    <location>
        <begin position="10"/>
        <end position="104"/>
    </location>
</feature>
<keyword evidence="1" id="KW-0805">Transcription regulation</keyword>
<dbReference type="InterPro" id="IPR036388">
    <property type="entry name" value="WH-like_DNA-bd_sf"/>
</dbReference>
<gene>
    <name evidence="5" type="ORF">FQ330_05170</name>
</gene>
<keyword evidence="2" id="KW-0238">DNA-binding</keyword>
<evidence type="ECO:0000256" key="3">
    <source>
        <dbReference type="ARBA" id="ARBA00023163"/>
    </source>
</evidence>
<dbReference type="NCBIfam" id="NF033788">
    <property type="entry name" value="HTH_metalloreg"/>
    <property type="match status" value="1"/>
</dbReference>
<dbReference type="PRINTS" id="PR00778">
    <property type="entry name" value="HTHARSR"/>
</dbReference>
<dbReference type="Pfam" id="PF01022">
    <property type="entry name" value="HTH_5"/>
    <property type="match status" value="1"/>
</dbReference>
<reference evidence="5 6" key="1">
    <citation type="submission" date="2019-08" db="EMBL/GenBank/DDBJ databases">
        <title>Agrococcus lahaulensis sp. nov., isolated from a cold desert of the Indian Himalayas.</title>
        <authorList>
            <person name="Qu J.H."/>
        </authorList>
    </citation>
    <scope>NUCLEOTIDE SEQUENCE [LARGE SCALE GENOMIC DNA]</scope>
    <source>
        <strain evidence="5 6">NS18</strain>
    </source>
</reference>
<dbReference type="EMBL" id="VOIR01000012">
    <property type="protein sequence ID" value="KAA6435149.1"/>
    <property type="molecule type" value="Genomic_DNA"/>
</dbReference>
<dbReference type="OrthoDB" id="3401849at2"/>
<protein>
    <submittedName>
        <fullName evidence="5">Winged helix-turn-helix transcriptional regulator</fullName>
    </submittedName>
</protein>
<evidence type="ECO:0000313" key="6">
    <source>
        <dbReference type="Proteomes" id="UP000323221"/>
    </source>
</evidence>
<organism evidence="5 6">
    <name type="scientific">Agrococcus sediminis</name>
    <dbReference type="NCBI Taxonomy" id="2599924"/>
    <lineage>
        <taxon>Bacteria</taxon>
        <taxon>Bacillati</taxon>
        <taxon>Actinomycetota</taxon>
        <taxon>Actinomycetes</taxon>
        <taxon>Micrococcales</taxon>
        <taxon>Microbacteriaceae</taxon>
        <taxon>Agrococcus</taxon>
    </lineage>
</organism>
<evidence type="ECO:0000259" key="4">
    <source>
        <dbReference type="PROSITE" id="PS50987"/>
    </source>
</evidence>
<dbReference type="InterPro" id="IPR051081">
    <property type="entry name" value="HTH_MetalResp_TranReg"/>
</dbReference>
<dbReference type="AlphaFoldDB" id="A0A5M8QGK2"/>
<name>A0A5M8QGK2_9MICO</name>